<dbReference type="Proteomes" id="UP000503441">
    <property type="component" value="Chromosome"/>
</dbReference>
<dbReference type="EMBL" id="CP049933">
    <property type="protein sequence ID" value="QIM18969.1"/>
    <property type="molecule type" value="Genomic_DNA"/>
</dbReference>
<keyword evidence="2" id="KW-1185">Reference proteome</keyword>
<dbReference type="Gene3D" id="1.10.10.10">
    <property type="entry name" value="Winged helix-like DNA-binding domain superfamily/Winged helix DNA-binding domain"/>
    <property type="match status" value="1"/>
</dbReference>
<dbReference type="SUPFAM" id="SSF46785">
    <property type="entry name" value="Winged helix' DNA-binding domain"/>
    <property type="match status" value="1"/>
</dbReference>
<gene>
    <name evidence="1" type="ORF">G7066_10955</name>
</gene>
<reference evidence="1 2" key="1">
    <citation type="submission" date="2020-03" db="EMBL/GenBank/DDBJ databases">
        <title>Leucobacter sp. nov., isolated from beetles.</title>
        <authorList>
            <person name="Hyun D.-W."/>
            <person name="Bae J.-W."/>
        </authorList>
    </citation>
    <scope>NUCLEOTIDE SEQUENCE [LARGE SCALE GENOMIC DNA]</scope>
    <source>
        <strain evidence="1 2">HDW9A</strain>
    </source>
</reference>
<evidence type="ECO:0000313" key="1">
    <source>
        <dbReference type="EMBL" id="QIM18969.1"/>
    </source>
</evidence>
<protein>
    <submittedName>
        <fullName evidence="1">PadR family transcriptional regulator</fullName>
    </submittedName>
</protein>
<evidence type="ECO:0000313" key="2">
    <source>
        <dbReference type="Proteomes" id="UP000503441"/>
    </source>
</evidence>
<dbReference type="InterPro" id="IPR036390">
    <property type="entry name" value="WH_DNA-bd_sf"/>
</dbReference>
<name>A0ABX6JXD0_9MICO</name>
<accession>A0ABX6JXD0</accession>
<proteinExistence type="predicted"/>
<dbReference type="RefSeq" id="WP_166331076.1">
    <property type="nucleotide sequence ID" value="NZ_CP049933.1"/>
</dbReference>
<organism evidence="1 2">
    <name type="scientific">Leucobacter coleopterorum</name>
    <dbReference type="NCBI Taxonomy" id="2714933"/>
    <lineage>
        <taxon>Bacteria</taxon>
        <taxon>Bacillati</taxon>
        <taxon>Actinomycetota</taxon>
        <taxon>Actinomycetes</taxon>
        <taxon>Micrococcales</taxon>
        <taxon>Microbacteriaceae</taxon>
        <taxon>Leucobacter</taxon>
    </lineage>
</organism>
<dbReference type="InterPro" id="IPR036388">
    <property type="entry name" value="WH-like_DNA-bd_sf"/>
</dbReference>
<sequence>MANVILGLLMLGGPQTLYLLNKHFEQGASLIYRASLGALRGALNGLLARGEVEFEATVESGRKKKTYRPTAVGVEVFFEWLTGPITGSNVETAALSKLFFLGLLDTPEVRRAVLSDIVQRLEQDRAELSALGADLQEVSVPAEQAHVFGYQVATLEYGLSAHQLGIDFFRRLRDVEG</sequence>